<dbReference type="Gene3D" id="3.30.565.10">
    <property type="entry name" value="Histidine kinase-like ATPase, C-terminal domain"/>
    <property type="match status" value="1"/>
</dbReference>
<evidence type="ECO:0000256" key="7">
    <source>
        <dbReference type="ARBA" id="ARBA00022741"/>
    </source>
</evidence>
<dbReference type="SUPFAM" id="SSF47384">
    <property type="entry name" value="Homodimeric domain of signal transducing histidine kinase"/>
    <property type="match status" value="1"/>
</dbReference>
<evidence type="ECO:0000313" key="13">
    <source>
        <dbReference type="Proteomes" id="UP000583556"/>
    </source>
</evidence>
<keyword evidence="10" id="KW-0472">Membrane</keyword>
<keyword evidence="9" id="KW-0067">ATP-binding</keyword>
<evidence type="ECO:0000256" key="5">
    <source>
        <dbReference type="ARBA" id="ARBA00022553"/>
    </source>
</evidence>
<dbReference type="PRINTS" id="PR00344">
    <property type="entry name" value="BCTRLSENSOR"/>
</dbReference>
<keyword evidence="13" id="KW-1185">Reference proteome</keyword>
<feature type="transmembrane region" description="Helical" evidence="10">
    <location>
        <begin position="35"/>
        <end position="52"/>
    </location>
</feature>
<dbReference type="InterPro" id="IPR003661">
    <property type="entry name" value="HisK_dim/P_dom"/>
</dbReference>
<comment type="caution">
    <text evidence="12">The sequence shown here is derived from an EMBL/GenBank/DDBJ whole genome shotgun (WGS) entry which is preliminary data.</text>
</comment>
<dbReference type="InterPro" id="IPR050980">
    <property type="entry name" value="2C_sensor_his_kinase"/>
</dbReference>
<keyword evidence="4" id="KW-1003">Cell membrane</keyword>
<evidence type="ECO:0000256" key="6">
    <source>
        <dbReference type="ARBA" id="ARBA00022679"/>
    </source>
</evidence>
<keyword evidence="8 12" id="KW-0418">Kinase</keyword>
<reference evidence="12 13" key="1">
    <citation type="submission" date="2020-04" db="EMBL/GenBank/DDBJ databases">
        <title>Novosphingobium sp. TW-4 isolated from soil.</title>
        <authorList>
            <person name="Dahal R.H."/>
            <person name="Chaudhary D.K."/>
        </authorList>
    </citation>
    <scope>NUCLEOTIDE SEQUENCE [LARGE SCALE GENOMIC DNA]</scope>
    <source>
        <strain evidence="12 13">TW-4</strain>
    </source>
</reference>
<dbReference type="InterPro" id="IPR004358">
    <property type="entry name" value="Sig_transdc_His_kin-like_C"/>
</dbReference>
<evidence type="ECO:0000256" key="10">
    <source>
        <dbReference type="SAM" id="Phobius"/>
    </source>
</evidence>
<dbReference type="CDD" id="cd00082">
    <property type="entry name" value="HisKA"/>
    <property type="match status" value="1"/>
</dbReference>
<dbReference type="RefSeq" id="WP_169493259.1">
    <property type="nucleotide sequence ID" value="NZ_JABBGM010000003.1"/>
</dbReference>
<name>A0A7Y0G9A9_9SPHN</name>
<dbReference type="InterPro" id="IPR036890">
    <property type="entry name" value="HATPase_C_sf"/>
</dbReference>
<dbReference type="Pfam" id="PF02518">
    <property type="entry name" value="HATPase_c"/>
    <property type="match status" value="1"/>
</dbReference>
<evidence type="ECO:0000256" key="4">
    <source>
        <dbReference type="ARBA" id="ARBA00022475"/>
    </source>
</evidence>
<keyword evidence="7" id="KW-0547">Nucleotide-binding</keyword>
<dbReference type="GO" id="GO:0005524">
    <property type="term" value="F:ATP binding"/>
    <property type="evidence" value="ECO:0007669"/>
    <property type="project" value="UniProtKB-KW"/>
</dbReference>
<comment type="catalytic activity">
    <reaction evidence="1">
        <text>ATP + protein L-histidine = ADP + protein N-phospho-L-histidine.</text>
        <dbReference type="EC" id="2.7.13.3"/>
    </reaction>
</comment>
<accession>A0A7Y0G9A9</accession>
<dbReference type="InterPro" id="IPR003594">
    <property type="entry name" value="HATPase_dom"/>
</dbReference>
<dbReference type="PANTHER" id="PTHR44936:SF10">
    <property type="entry name" value="SENSOR PROTEIN RSTB"/>
    <property type="match status" value="1"/>
</dbReference>
<keyword evidence="6" id="KW-0808">Transferase</keyword>
<feature type="domain" description="Histidine kinase" evidence="11">
    <location>
        <begin position="199"/>
        <end position="406"/>
    </location>
</feature>
<evidence type="ECO:0000256" key="1">
    <source>
        <dbReference type="ARBA" id="ARBA00000085"/>
    </source>
</evidence>
<dbReference type="Proteomes" id="UP000583556">
    <property type="component" value="Unassembled WGS sequence"/>
</dbReference>
<feature type="transmembrane region" description="Helical" evidence="10">
    <location>
        <begin position="93"/>
        <end position="123"/>
    </location>
</feature>
<comment type="subcellular location">
    <subcellularLocation>
        <location evidence="2">Cell membrane</location>
        <topology evidence="2">Multi-pass membrane protein</topology>
    </subcellularLocation>
</comment>
<dbReference type="SMART" id="SM00387">
    <property type="entry name" value="HATPase_c"/>
    <property type="match status" value="1"/>
</dbReference>
<evidence type="ECO:0000256" key="3">
    <source>
        <dbReference type="ARBA" id="ARBA00012438"/>
    </source>
</evidence>
<dbReference type="EMBL" id="JABBGM010000003">
    <property type="protein sequence ID" value="NML94011.1"/>
    <property type="molecule type" value="Genomic_DNA"/>
</dbReference>
<evidence type="ECO:0000259" key="11">
    <source>
        <dbReference type="PROSITE" id="PS50109"/>
    </source>
</evidence>
<dbReference type="Gene3D" id="1.10.287.130">
    <property type="match status" value="1"/>
</dbReference>
<evidence type="ECO:0000256" key="2">
    <source>
        <dbReference type="ARBA" id="ARBA00004651"/>
    </source>
</evidence>
<evidence type="ECO:0000313" key="12">
    <source>
        <dbReference type="EMBL" id="NML94011.1"/>
    </source>
</evidence>
<proteinExistence type="predicted"/>
<dbReference type="GO" id="GO:0005886">
    <property type="term" value="C:plasma membrane"/>
    <property type="evidence" value="ECO:0007669"/>
    <property type="project" value="UniProtKB-SubCell"/>
</dbReference>
<evidence type="ECO:0000256" key="8">
    <source>
        <dbReference type="ARBA" id="ARBA00022777"/>
    </source>
</evidence>
<gene>
    <name evidence="12" type="ORF">HHL27_10070</name>
</gene>
<dbReference type="InterPro" id="IPR005467">
    <property type="entry name" value="His_kinase_dom"/>
</dbReference>
<keyword evidence="5" id="KW-0597">Phosphoprotein</keyword>
<dbReference type="EC" id="2.7.13.3" evidence="3"/>
<organism evidence="12 13">
    <name type="scientific">Novosphingobium olei</name>
    <dbReference type="NCBI Taxonomy" id="2728851"/>
    <lineage>
        <taxon>Bacteria</taxon>
        <taxon>Pseudomonadati</taxon>
        <taxon>Pseudomonadota</taxon>
        <taxon>Alphaproteobacteria</taxon>
        <taxon>Sphingomonadales</taxon>
        <taxon>Sphingomonadaceae</taxon>
        <taxon>Novosphingobium</taxon>
    </lineage>
</organism>
<protein>
    <recommendedName>
        <fullName evidence="3">histidine kinase</fullName>
        <ecNumber evidence="3">2.7.13.3</ecNumber>
    </recommendedName>
</protein>
<keyword evidence="10" id="KW-1133">Transmembrane helix</keyword>
<dbReference type="AlphaFoldDB" id="A0A7Y0G9A9"/>
<dbReference type="GO" id="GO:0000155">
    <property type="term" value="F:phosphorelay sensor kinase activity"/>
    <property type="evidence" value="ECO:0007669"/>
    <property type="project" value="InterPro"/>
</dbReference>
<keyword evidence="10" id="KW-0812">Transmembrane</keyword>
<dbReference type="SUPFAM" id="SSF55874">
    <property type="entry name" value="ATPase domain of HSP90 chaperone/DNA topoisomerase II/histidine kinase"/>
    <property type="match status" value="1"/>
</dbReference>
<feature type="transmembrane region" description="Helical" evidence="10">
    <location>
        <begin position="143"/>
        <end position="164"/>
    </location>
</feature>
<dbReference type="InterPro" id="IPR036097">
    <property type="entry name" value="HisK_dim/P_sf"/>
</dbReference>
<evidence type="ECO:0000256" key="9">
    <source>
        <dbReference type="ARBA" id="ARBA00022840"/>
    </source>
</evidence>
<sequence length="415" mass="44739">MALLVQLRWMAVVGQLVTIWGAVDLLGVRLPMPQLVAVPVLLALVNLATWIMGREREGYSHLELLAALMLDVGSLAWQLWFSGGTTNPFAFLFLLQIVIGAILLPPGWSWIVAAVSAAAYAGLTFNYRPLDLPAPYSETPMPLFLFGNLVCFLLIAALLMFFVIRIDRNRRQSDAALAALRQQAAEEHHIVRMGLLASGAAHELGTPLATISVLLGDWRRHPALARSPELLDEVEDMTTEVQRCKTIVTGILQSAGEARGERPEVTTLRQFVQTIAEEWDARSDGTVLLEDRIGGDDVDIVSDPALRQVIGNVIANALEVSPHFVMLSAVVEAGQAVISVRDRGPGFAPEMLEAFGRPYSSTKGRAGGGLGLFLVVNVLRKLGGKVEVCNPADGGALVRMSIPVASLAFGRSVAV</sequence>
<dbReference type="PANTHER" id="PTHR44936">
    <property type="entry name" value="SENSOR PROTEIN CREC"/>
    <property type="match status" value="1"/>
</dbReference>
<dbReference type="PROSITE" id="PS50109">
    <property type="entry name" value="HIS_KIN"/>
    <property type="match status" value="1"/>
</dbReference>
<feature type="transmembrane region" description="Helical" evidence="10">
    <location>
        <begin position="6"/>
        <end position="28"/>
    </location>
</feature>